<dbReference type="AlphaFoldDB" id="A0AAD2I092"/>
<gene>
    <name evidence="2" type="ORF">MYCIT1_LOCUS36930</name>
</gene>
<dbReference type="Proteomes" id="UP001295794">
    <property type="component" value="Unassembled WGS sequence"/>
</dbReference>
<proteinExistence type="predicted"/>
<feature type="non-terminal residue" evidence="2">
    <location>
        <position position="1"/>
    </location>
</feature>
<feature type="region of interest" description="Disordered" evidence="1">
    <location>
        <begin position="90"/>
        <end position="132"/>
    </location>
</feature>
<evidence type="ECO:0000256" key="1">
    <source>
        <dbReference type="SAM" id="MobiDB-lite"/>
    </source>
</evidence>
<sequence length="132" mass="14730">PFQIPLAEKSKQMGTDDSQDCPVRRDDLETVSEHASRSQMMMLTSSKGRILLKNAQKASVTAVTARKITSRRSRFGFPIRSAIHTCACGRARRTKPKRTNVTERPAVQTPTSVSHPLNHESSNLRLDDASRK</sequence>
<dbReference type="EMBL" id="CAVNYO010000478">
    <property type="protein sequence ID" value="CAK5283983.1"/>
    <property type="molecule type" value="Genomic_DNA"/>
</dbReference>
<reference evidence="2" key="1">
    <citation type="submission" date="2023-11" db="EMBL/GenBank/DDBJ databases">
        <authorList>
            <person name="De Vega J J."/>
            <person name="De Vega J J."/>
        </authorList>
    </citation>
    <scope>NUCLEOTIDE SEQUENCE</scope>
</reference>
<organism evidence="2 3">
    <name type="scientific">Mycena citricolor</name>
    <dbReference type="NCBI Taxonomy" id="2018698"/>
    <lineage>
        <taxon>Eukaryota</taxon>
        <taxon>Fungi</taxon>
        <taxon>Dikarya</taxon>
        <taxon>Basidiomycota</taxon>
        <taxon>Agaricomycotina</taxon>
        <taxon>Agaricomycetes</taxon>
        <taxon>Agaricomycetidae</taxon>
        <taxon>Agaricales</taxon>
        <taxon>Marasmiineae</taxon>
        <taxon>Mycenaceae</taxon>
        <taxon>Mycena</taxon>
    </lineage>
</organism>
<feature type="compositionally biased region" description="Polar residues" evidence="1">
    <location>
        <begin position="108"/>
        <end position="124"/>
    </location>
</feature>
<evidence type="ECO:0000313" key="3">
    <source>
        <dbReference type="Proteomes" id="UP001295794"/>
    </source>
</evidence>
<feature type="non-terminal residue" evidence="2">
    <location>
        <position position="132"/>
    </location>
</feature>
<protein>
    <submittedName>
        <fullName evidence="2">Uncharacterized protein</fullName>
    </submittedName>
</protein>
<feature type="region of interest" description="Disordered" evidence="1">
    <location>
        <begin position="1"/>
        <end position="24"/>
    </location>
</feature>
<evidence type="ECO:0000313" key="2">
    <source>
        <dbReference type="EMBL" id="CAK5283983.1"/>
    </source>
</evidence>
<name>A0AAD2I092_9AGAR</name>
<accession>A0AAD2I092</accession>
<comment type="caution">
    <text evidence="2">The sequence shown here is derived from an EMBL/GenBank/DDBJ whole genome shotgun (WGS) entry which is preliminary data.</text>
</comment>
<keyword evidence="3" id="KW-1185">Reference proteome</keyword>